<reference evidence="13" key="1">
    <citation type="submission" date="2021-01" db="EMBL/GenBank/DDBJ databases">
        <authorList>
            <person name="Corre E."/>
            <person name="Pelletier E."/>
            <person name="Niang G."/>
            <person name="Scheremetjew M."/>
            <person name="Finn R."/>
            <person name="Kale V."/>
            <person name="Holt S."/>
            <person name="Cochrane G."/>
            <person name="Meng A."/>
            <person name="Brown T."/>
            <person name="Cohen L."/>
        </authorList>
    </citation>
    <scope>NUCLEOTIDE SEQUENCE</scope>
    <source>
        <strain evidence="13">SAG 63-3</strain>
    </source>
</reference>
<evidence type="ECO:0000256" key="6">
    <source>
        <dbReference type="ARBA" id="ARBA00022679"/>
    </source>
</evidence>
<dbReference type="Gene3D" id="3.40.640.10">
    <property type="entry name" value="Type I PLP-dependent aspartate aminotransferase-like (Major domain)"/>
    <property type="match status" value="1"/>
</dbReference>
<comment type="pathway">
    <text evidence="2">Lipid metabolism; sphingolipid metabolism.</text>
</comment>
<organism evidence="13">
    <name type="scientific">Polytomella parva</name>
    <dbReference type="NCBI Taxonomy" id="51329"/>
    <lineage>
        <taxon>Eukaryota</taxon>
        <taxon>Viridiplantae</taxon>
        <taxon>Chlorophyta</taxon>
        <taxon>core chlorophytes</taxon>
        <taxon>Chlorophyceae</taxon>
        <taxon>CS clade</taxon>
        <taxon>Chlamydomonadales</taxon>
        <taxon>Chlamydomonadaceae</taxon>
        <taxon>Polytomella</taxon>
    </lineage>
</organism>
<dbReference type="InterPro" id="IPR050087">
    <property type="entry name" value="AON_synthase_class-II"/>
</dbReference>
<evidence type="ECO:0000256" key="9">
    <source>
        <dbReference type="ARBA" id="ARBA00023098"/>
    </source>
</evidence>
<sequence>MLRKVLPFFLLARAASCSPLTDIVMNNPLVSYFVSNFKIFWDIVGPGGKLHPAYFLEHKGHLAIEGILLLLIIYLILQHSYKISPSTERPLTDKEVDELCREWVPEPLVASEPEDIWTPPVVESEKGVFSQINGRPVLNLGSQDYLCLSNHAEVKDEGFKAIVKYGVGSCGPRGFYGTVDVHLDLEKEIAAFMGTENCIIYSYDIVTIASIIPAFAGRLDIIIVDELCNYAIQSGCTVSRARVFPFKHNDMADLERVLKEVEAAERKARKPLCRKYIVVEGIFSEVGDFAPLDKLYEIKEQYKYRLIVDESVSFGTVGPTGRGSCELFGLKPGQVELISASMSNALGSAGGFCAGDAAVIEHQRLSGLGYCFSASLPPYLTITASAALRKLSTAATAATAFAANSVGGQAKPPLTGEGDHLRGLLHGVSGMLHSELSKVKGFRVLSDPRSPVQILALSKEVSDASLKGIILGLGTEVGVNVDAGSQGVRRSLGGANGNGNGMVGNINACVNKYKRNGTINKTTTVTSTATIGSTIVTTATTTTTTTKTGAEEHRRLMELDILAGVAKRSMDLGFLVVPVRHSKLYRSIKLPPTLRISARVGVTASQIDQLAAALRESLNAELAVVAAT</sequence>
<evidence type="ECO:0000256" key="4">
    <source>
        <dbReference type="ARBA" id="ARBA00008392"/>
    </source>
</evidence>
<dbReference type="GO" id="GO:0046512">
    <property type="term" value="P:sphingosine biosynthetic process"/>
    <property type="evidence" value="ECO:0007669"/>
    <property type="project" value="TreeGrafter"/>
</dbReference>
<dbReference type="InterPro" id="IPR015424">
    <property type="entry name" value="PyrdxlP-dep_Trfase"/>
</dbReference>
<evidence type="ECO:0000256" key="11">
    <source>
        <dbReference type="SAM" id="SignalP"/>
    </source>
</evidence>
<dbReference type="GO" id="GO:0004758">
    <property type="term" value="F:serine C-palmitoyltransferase activity"/>
    <property type="evidence" value="ECO:0007669"/>
    <property type="project" value="TreeGrafter"/>
</dbReference>
<dbReference type="SUPFAM" id="SSF53383">
    <property type="entry name" value="PLP-dependent transferases"/>
    <property type="match status" value="1"/>
</dbReference>
<evidence type="ECO:0000256" key="8">
    <source>
        <dbReference type="ARBA" id="ARBA00022919"/>
    </source>
</evidence>
<dbReference type="AlphaFoldDB" id="A0A7S0VX77"/>
<keyword evidence="9" id="KW-0443">Lipid metabolism</keyword>
<keyword evidence="7" id="KW-0663">Pyridoxal phosphate</keyword>
<feature type="chain" id="PRO_5030689390" description="serine C-palmitoyltransferase" evidence="11">
    <location>
        <begin position="18"/>
        <end position="628"/>
    </location>
</feature>
<keyword evidence="11" id="KW-0732">Signal</keyword>
<feature type="domain" description="Aminotransferase class I/classII large" evidence="12">
    <location>
        <begin position="136"/>
        <end position="396"/>
    </location>
</feature>
<keyword evidence="8" id="KW-0746">Sphingolipid metabolism</keyword>
<dbReference type="GO" id="GO:0016020">
    <property type="term" value="C:membrane"/>
    <property type="evidence" value="ECO:0007669"/>
    <property type="project" value="GOC"/>
</dbReference>
<dbReference type="EMBL" id="HBFM01033962">
    <property type="protein sequence ID" value="CAD8792997.1"/>
    <property type="molecule type" value="Transcribed_RNA"/>
</dbReference>
<accession>A0A7S0VX77</accession>
<evidence type="ECO:0000256" key="5">
    <source>
        <dbReference type="ARBA" id="ARBA00013220"/>
    </source>
</evidence>
<keyword evidence="10" id="KW-0012">Acyltransferase</keyword>
<proteinExistence type="inferred from homology"/>
<evidence type="ECO:0000313" key="13">
    <source>
        <dbReference type="EMBL" id="CAD8792997.1"/>
    </source>
</evidence>
<name>A0A7S0VX77_9CHLO</name>
<evidence type="ECO:0000256" key="1">
    <source>
        <dbReference type="ARBA" id="ARBA00001933"/>
    </source>
</evidence>
<dbReference type="GO" id="GO:0046513">
    <property type="term" value="P:ceramide biosynthetic process"/>
    <property type="evidence" value="ECO:0007669"/>
    <property type="project" value="TreeGrafter"/>
</dbReference>
<dbReference type="GO" id="GO:0030170">
    <property type="term" value="F:pyridoxal phosphate binding"/>
    <property type="evidence" value="ECO:0007669"/>
    <property type="project" value="InterPro"/>
</dbReference>
<dbReference type="EC" id="2.3.1.50" evidence="5"/>
<evidence type="ECO:0000256" key="3">
    <source>
        <dbReference type="ARBA" id="ARBA00004991"/>
    </source>
</evidence>
<comment type="cofactor">
    <cofactor evidence="1">
        <name>pyridoxal 5'-phosphate</name>
        <dbReference type="ChEBI" id="CHEBI:597326"/>
    </cofactor>
</comment>
<evidence type="ECO:0000256" key="10">
    <source>
        <dbReference type="ARBA" id="ARBA00023315"/>
    </source>
</evidence>
<dbReference type="GO" id="GO:0005783">
    <property type="term" value="C:endoplasmic reticulum"/>
    <property type="evidence" value="ECO:0007669"/>
    <property type="project" value="TreeGrafter"/>
</dbReference>
<dbReference type="PANTHER" id="PTHR13693">
    <property type="entry name" value="CLASS II AMINOTRANSFERASE/8-AMINO-7-OXONONANOATE SYNTHASE"/>
    <property type="match status" value="1"/>
</dbReference>
<comment type="similarity">
    <text evidence="4">Belongs to the class-II pyridoxal-phosphate-dependent aminotransferase family.</text>
</comment>
<keyword evidence="6" id="KW-0808">Transferase</keyword>
<feature type="signal peptide" evidence="11">
    <location>
        <begin position="1"/>
        <end position="17"/>
    </location>
</feature>
<evidence type="ECO:0000256" key="2">
    <source>
        <dbReference type="ARBA" id="ARBA00004760"/>
    </source>
</evidence>
<dbReference type="InterPro" id="IPR015421">
    <property type="entry name" value="PyrdxlP-dep_Trfase_major"/>
</dbReference>
<protein>
    <recommendedName>
        <fullName evidence="5">serine C-palmitoyltransferase</fullName>
        <ecNumber evidence="5">2.3.1.50</ecNumber>
    </recommendedName>
</protein>
<evidence type="ECO:0000256" key="7">
    <source>
        <dbReference type="ARBA" id="ARBA00022898"/>
    </source>
</evidence>
<dbReference type="PANTHER" id="PTHR13693:SF2">
    <property type="entry name" value="SERINE PALMITOYLTRANSFERASE 1"/>
    <property type="match status" value="1"/>
</dbReference>
<dbReference type="InterPro" id="IPR004839">
    <property type="entry name" value="Aminotransferase_I/II_large"/>
</dbReference>
<comment type="pathway">
    <text evidence="3">Sphingolipid metabolism.</text>
</comment>
<evidence type="ECO:0000259" key="12">
    <source>
        <dbReference type="Pfam" id="PF00155"/>
    </source>
</evidence>
<dbReference type="Pfam" id="PF00155">
    <property type="entry name" value="Aminotran_1_2"/>
    <property type="match status" value="1"/>
</dbReference>
<gene>
    <name evidence="13" type="ORF">PPAR00522_LOCUS22142</name>
</gene>